<protein>
    <submittedName>
        <fullName evidence="2">Uncharacterized protein</fullName>
    </submittedName>
</protein>
<evidence type="ECO:0000313" key="2">
    <source>
        <dbReference type="EMBL" id="UVE50490.1"/>
    </source>
</evidence>
<accession>A0ABY5RFZ3</accession>
<evidence type="ECO:0000256" key="1">
    <source>
        <dbReference type="SAM" id="Phobius"/>
    </source>
</evidence>
<name>A0ABY5RFZ3_HALLR</name>
<reference evidence="2" key="1">
    <citation type="submission" date="2021-07" db="EMBL/GenBank/DDBJ databases">
        <title>Studies on halocins as antimicrobial molecules from haloarchaea.</title>
        <authorList>
            <person name="Kumar S."/>
            <person name="Khare S.K."/>
        </authorList>
    </citation>
    <scope>NUCLEOTIDE SEQUENCE</scope>
    <source>
        <strain evidence="2">NCIM 5678</strain>
    </source>
</reference>
<dbReference type="RefSeq" id="WP_007542901.1">
    <property type="nucleotide sequence ID" value="NZ_CP078063.1"/>
</dbReference>
<keyword evidence="1" id="KW-0472">Membrane</keyword>
<dbReference type="EMBL" id="CP078063">
    <property type="protein sequence ID" value="UVE50490.1"/>
    <property type="molecule type" value="Genomic_DNA"/>
</dbReference>
<proteinExistence type="predicted"/>
<organism evidence="2 3">
    <name type="scientific">Haloferax larsenii</name>
    <dbReference type="NCBI Taxonomy" id="302484"/>
    <lineage>
        <taxon>Archaea</taxon>
        <taxon>Methanobacteriati</taxon>
        <taxon>Methanobacteriota</taxon>
        <taxon>Stenosarchaea group</taxon>
        <taxon>Halobacteria</taxon>
        <taxon>Halobacteriales</taxon>
        <taxon>Haloferacaceae</taxon>
        <taxon>Haloferax</taxon>
    </lineage>
</organism>
<dbReference type="InterPro" id="IPR058341">
    <property type="entry name" value="DUF8028"/>
</dbReference>
<keyword evidence="3" id="KW-1185">Reference proteome</keyword>
<dbReference type="Proteomes" id="UP001058330">
    <property type="component" value="Chromosome"/>
</dbReference>
<keyword evidence="1" id="KW-0812">Transmembrane</keyword>
<evidence type="ECO:0000313" key="3">
    <source>
        <dbReference type="Proteomes" id="UP001058330"/>
    </source>
</evidence>
<feature type="transmembrane region" description="Helical" evidence="1">
    <location>
        <begin position="32"/>
        <end position="53"/>
    </location>
</feature>
<keyword evidence="1" id="KW-1133">Transmembrane helix</keyword>
<sequence length="87" mass="9384">MSNSSSTVPRERLAQVWDVLANVQHNNTGVKLVAAPLRFVGFWTAVALPFLYLPLLHGGLESNELSVFVALVAVNAVALVVGHNYGR</sequence>
<gene>
    <name evidence="2" type="ORF">KU306_00840</name>
</gene>
<feature type="transmembrane region" description="Helical" evidence="1">
    <location>
        <begin position="65"/>
        <end position="85"/>
    </location>
</feature>
<dbReference type="Pfam" id="PF26071">
    <property type="entry name" value="DUF8028"/>
    <property type="match status" value="1"/>
</dbReference>
<dbReference type="GeneID" id="74527393"/>